<protein>
    <submittedName>
        <fullName evidence="3">tRNA 2-selenouridine(34) synthase MnmH</fullName>
        <ecNumber evidence="3">2.5.1.-</ecNumber>
    </submittedName>
</protein>
<reference evidence="3" key="1">
    <citation type="submission" date="2022-06" db="EMBL/GenBank/DDBJ databases">
        <title>Novel species in genus Dyadobacter.</title>
        <authorList>
            <person name="Ma C."/>
        </authorList>
    </citation>
    <scope>NUCLEOTIDE SEQUENCE</scope>
    <source>
        <strain evidence="3">CY22</strain>
    </source>
</reference>
<dbReference type="GO" id="GO:0016740">
    <property type="term" value="F:transferase activity"/>
    <property type="evidence" value="ECO:0007669"/>
    <property type="project" value="UniProtKB-KW"/>
</dbReference>
<sequence>MIKTITINEFFLLPIGTPLADVRTPAEFAHGHIPGAFNLPLFSNEERVVVGTTYKQVGREEAILLGFDLTGPKWSGFIKQALEVAPDKKIAVHCWRGGMRSGAMAWALDLYGFEVYLIQGGYKNFRRWALDQFQQQANVVVLGGRTGSGKTRILQELALLGEQVIDLEDLAQHQGSSYGTMNKMIQPTQEQFENNLAFQLKDVDGTKRLWLEDESRNIGRLTIPTPVFNQMSQAMLIDIHVDLEQRVRALTLEYGLLDKEFLTTCTSRIHKRLGPVQTKQAIAAINEGNMEEFIRIVLVYYDKTYHKDLGKRNAENVFSMNITSAEIAENANQILIFIKNISAKTLA</sequence>
<organism evidence="3 4">
    <name type="scientific">Dyadobacter chenhuakuii</name>
    <dbReference type="NCBI Taxonomy" id="2909339"/>
    <lineage>
        <taxon>Bacteria</taxon>
        <taxon>Pseudomonadati</taxon>
        <taxon>Bacteroidota</taxon>
        <taxon>Cytophagia</taxon>
        <taxon>Cytophagales</taxon>
        <taxon>Spirosomataceae</taxon>
        <taxon>Dyadobacter</taxon>
    </lineage>
</organism>
<dbReference type="NCBIfam" id="NF008752">
    <property type="entry name" value="PRK11784.1-4"/>
    <property type="match status" value="1"/>
</dbReference>
<evidence type="ECO:0000259" key="2">
    <source>
        <dbReference type="PROSITE" id="PS50206"/>
    </source>
</evidence>
<dbReference type="SMART" id="SM00450">
    <property type="entry name" value="RHOD"/>
    <property type="match status" value="1"/>
</dbReference>
<name>A0ABY4XNG7_9BACT</name>
<dbReference type="PROSITE" id="PS00383">
    <property type="entry name" value="TYR_PHOSPHATASE_1"/>
    <property type="match status" value="1"/>
</dbReference>
<dbReference type="InterPro" id="IPR001307">
    <property type="entry name" value="Thiosulphate_STrfase_CS"/>
</dbReference>
<dbReference type="EC" id="2.5.1.-" evidence="3"/>
<dbReference type="InterPro" id="IPR016130">
    <property type="entry name" value="Tyr_Pase_AS"/>
</dbReference>
<dbReference type="InterPro" id="IPR001763">
    <property type="entry name" value="Rhodanese-like_dom"/>
</dbReference>
<dbReference type="InterPro" id="IPR017582">
    <property type="entry name" value="SelU"/>
</dbReference>
<evidence type="ECO:0000313" key="4">
    <source>
        <dbReference type="Proteomes" id="UP001055420"/>
    </source>
</evidence>
<dbReference type="Gene3D" id="3.40.250.10">
    <property type="entry name" value="Rhodanese-like domain"/>
    <property type="match status" value="1"/>
</dbReference>
<gene>
    <name evidence="3" type="primary">mnmH</name>
    <name evidence="3" type="ORF">NFI80_04510</name>
</gene>
<dbReference type="CDD" id="cd01520">
    <property type="entry name" value="RHOD_YbbB"/>
    <property type="match status" value="1"/>
</dbReference>
<dbReference type="Gene3D" id="3.40.50.300">
    <property type="entry name" value="P-loop containing nucleotide triphosphate hydrolases"/>
    <property type="match status" value="1"/>
</dbReference>
<keyword evidence="4" id="KW-1185">Reference proteome</keyword>
<dbReference type="PANTHER" id="PTHR30401:SF0">
    <property type="entry name" value="TRNA 2-SELENOURIDINE SYNTHASE"/>
    <property type="match status" value="1"/>
</dbReference>
<feature type="domain" description="Rhodanese" evidence="2">
    <location>
        <begin position="13"/>
        <end position="134"/>
    </location>
</feature>
<evidence type="ECO:0000256" key="1">
    <source>
        <dbReference type="ARBA" id="ARBA00023266"/>
    </source>
</evidence>
<dbReference type="NCBIfam" id="TIGR03167">
    <property type="entry name" value="tRNA_sel_U_synt"/>
    <property type="match status" value="1"/>
</dbReference>
<dbReference type="InterPro" id="IPR027417">
    <property type="entry name" value="P-loop_NTPase"/>
</dbReference>
<dbReference type="InterPro" id="IPR058840">
    <property type="entry name" value="AAA_SelU"/>
</dbReference>
<dbReference type="Proteomes" id="UP001055420">
    <property type="component" value="Chromosome"/>
</dbReference>
<dbReference type="PROSITE" id="PS00380">
    <property type="entry name" value="RHODANESE_1"/>
    <property type="match status" value="1"/>
</dbReference>
<accession>A0ABY4XNG7</accession>
<keyword evidence="1" id="KW-0711">Selenium</keyword>
<keyword evidence="3" id="KW-0808">Transferase</keyword>
<dbReference type="PANTHER" id="PTHR30401">
    <property type="entry name" value="TRNA 2-SELENOURIDINE SYNTHASE"/>
    <property type="match status" value="1"/>
</dbReference>
<dbReference type="Pfam" id="PF26341">
    <property type="entry name" value="AAA_SelU"/>
    <property type="match status" value="1"/>
</dbReference>
<dbReference type="SUPFAM" id="SSF52821">
    <property type="entry name" value="Rhodanese/Cell cycle control phosphatase"/>
    <property type="match status" value="1"/>
</dbReference>
<dbReference type="RefSeq" id="WP_235164745.1">
    <property type="nucleotide sequence ID" value="NZ_CP098805.1"/>
</dbReference>
<dbReference type="EMBL" id="CP098805">
    <property type="protein sequence ID" value="USJ31999.1"/>
    <property type="molecule type" value="Genomic_DNA"/>
</dbReference>
<dbReference type="Pfam" id="PF00581">
    <property type="entry name" value="Rhodanese"/>
    <property type="match status" value="1"/>
</dbReference>
<evidence type="ECO:0000313" key="3">
    <source>
        <dbReference type="EMBL" id="USJ31999.1"/>
    </source>
</evidence>
<proteinExistence type="predicted"/>
<dbReference type="NCBIfam" id="NF008750">
    <property type="entry name" value="PRK11784.1-2"/>
    <property type="match status" value="1"/>
</dbReference>
<dbReference type="InterPro" id="IPR036873">
    <property type="entry name" value="Rhodanese-like_dom_sf"/>
</dbReference>
<dbReference type="PROSITE" id="PS50206">
    <property type="entry name" value="RHODANESE_3"/>
    <property type="match status" value="1"/>
</dbReference>